<name>A0A382Y586_9ZZZZ</name>
<evidence type="ECO:0000259" key="5">
    <source>
        <dbReference type="Pfam" id="PF00288"/>
    </source>
</evidence>
<proteinExistence type="inferred from homology"/>
<feature type="domain" description="GHMP kinase N-terminal" evidence="5">
    <location>
        <begin position="65"/>
        <end position="142"/>
    </location>
</feature>
<reference evidence="6" key="1">
    <citation type="submission" date="2018-05" db="EMBL/GenBank/DDBJ databases">
        <authorList>
            <person name="Lanie J.A."/>
            <person name="Ng W.-L."/>
            <person name="Kazmierczak K.M."/>
            <person name="Andrzejewski T.M."/>
            <person name="Davidsen T.M."/>
            <person name="Wayne K.J."/>
            <person name="Tettelin H."/>
            <person name="Glass J.I."/>
            <person name="Rusch D."/>
            <person name="Podicherti R."/>
            <person name="Tsui H.-C.T."/>
            <person name="Winkler M.E."/>
        </authorList>
    </citation>
    <scope>NUCLEOTIDE SEQUENCE</scope>
</reference>
<dbReference type="Pfam" id="PF00288">
    <property type="entry name" value="GHMP_kinases_N"/>
    <property type="match status" value="1"/>
</dbReference>
<protein>
    <recommendedName>
        <fullName evidence="5">GHMP kinase N-terminal domain-containing protein</fullName>
    </recommendedName>
</protein>
<accession>A0A382Y586</accession>
<evidence type="ECO:0000256" key="4">
    <source>
        <dbReference type="ARBA" id="ARBA00022840"/>
    </source>
</evidence>
<dbReference type="HAMAP" id="MF_00061">
    <property type="entry name" value="IspE"/>
    <property type="match status" value="1"/>
</dbReference>
<keyword evidence="2" id="KW-0547">Nucleotide-binding</keyword>
<organism evidence="6">
    <name type="scientific">marine metagenome</name>
    <dbReference type="NCBI Taxonomy" id="408172"/>
    <lineage>
        <taxon>unclassified sequences</taxon>
        <taxon>metagenomes</taxon>
        <taxon>ecological metagenomes</taxon>
    </lineage>
</organism>
<dbReference type="PANTHER" id="PTHR43527:SF2">
    <property type="entry name" value="4-DIPHOSPHOCYTIDYL-2-C-METHYL-D-ERYTHRITOL KINASE, CHLOROPLASTIC"/>
    <property type="match status" value="1"/>
</dbReference>
<dbReference type="SUPFAM" id="SSF54211">
    <property type="entry name" value="Ribosomal protein S5 domain 2-like"/>
    <property type="match status" value="1"/>
</dbReference>
<sequence>MISINAPAKINLYLHITGRRLDGYHLIDSLVAFADISDKIAVSSGGNLSLKVSGPFADSLRSANNLVTKAAKLLALHNGFKQGAALHLTKNLPVASGIGGGSADAAATLLILCRHWDLSLPHNVLFQIAGQLGADVPVCLQGQASFVGGVGNEITLAPGLPEGWLVLVNPGIPVPTPQVFDRYAGAFSKSSRFDQTPNNISELAALLRERTNDLTEAAMTVAPIIGDTIKALDGCRGALLTRLSGSGGT</sequence>
<dbReference type="SUPFAM" id="SSF55060">
    <property type="entry name" value="GHMP Kinase, C-terminal domain"/>
    <property type="match status" value="1"/>
</dbReference>
<feature type="non-terminal residue" evidence="6">
    <location>
        <position position="249"/>
    </location>
</feature>
<dbReference type="PANTHER" id="PTHR43527">
    <property type="entry name" value="4-DIPHOSPHOCYTIDYL-2-C-METHYL-D-ERYTHRITOL KINASE, CHLOROPLASTIC"/>
    <property type="match status" value="1"/>
</dbReference>
<keyword evidence="1" id="KW-0808">Transferase</keyword>
<dbReference type="Gene3D" id="3.30.70.890">
    <property type="entry name" value="GHMP kinase, C-terminal domain"/>
    <property type="match status" value="1"/>
</dbReference>
<dbReference type="EMBL" id="UINC01172540">
    <property type="protein sequence ID" value="SVD77658.1"/>
    <property type="molecule type" value="Genomic_DNA"/>
</dbReference>
<dbReference type="InterPro" id="IPR004424">
    <property type="entry name" value="IspE"/>
</dbReference>
<keyword evidence="4" id="KW-0067">ATP-binding</keyword>
<dbReference type="InterPro" id="IPR020568">
    <property type="entry name" value="Ribosomal_Su5_D2-typ_SF"/>
</dbReference>
<dbReference type="PIRSF" id="PIRSF010376">
    <property type="entry name" value="IspE"/>
    <property type="match status" value="1"/>
</dbReference>
<dbReference type="InterPro" id="IPR036554">
    <property type="entry name" value="GHMP_kinase_C_sf"/>
</dbReference>
<dbReference type="GO" id="GO:0050515">
    <property type="term" value="F:4-(cytidine 5'-diphospho)-2-C-methyl-D-erythritol kinase activity"/>
    <property type="evidence" value="ECO:0007669"/>
    <property type="project" value="InterPro"/>
</dbReference>
<gene>
    <name evidence="6" type="ORF">METZ01_LOCUS430512</name>
</gene>
<evidence type="ECO:0000256" key="1">
    <source>
        <dbReference type="ARBA" id="ARBA00022679"/>
    </source>
</evidence>
<dbReference type="NCBIfam" id="NF011202">
    <property type="entry name" value="PRK14608.1"/>
    <property type="match status" value="1"/>
</dbReference>
<dbReference type="Gene3D" id="3.30.230.10">
    <property type="match status" value="1"/>
</dbReference>
<dbReference type="AlphaFoldDB" id="A0A382Y586"/>
<dbReference type="NCBIfam" id="TIGR00154">
    <property type="entry name" value="ispE"/>
    <property type="match status" value="1"/>
</dbReference>
<evidence type="ECO:0000256" key="2">
    <source>
        <dbReference type="ARBA" id="ARBA00022741"/>
    </source>
</evidence>
<evidence type="ECO:0000256" key="3">
    <source>
        <dbReference type="ARBA" id="ARBA00022777"/>
    </source>
</evidence>
<dbReference type="InterPro" id="IPR014721">
    <property type="entry name" value="Ribsml_uS5_D2-typ_fold_subgr"/>
</dbReference>
<evidence type="ECO:0000313" key="6">
    <source>
        <dbReference type="EMBL" id="SVD77658.1"/>
    </source>
</evidence>
<dbReference type="InterPro" id="IPR006204">
    <property type="entry name" value="GHMP_kinase_N_dom"/>
</dbReference>
<dbReference type="GO" id="GO:0016114">
    <property type="term" value="P:terpenoid biosynthetic process"/>
    <property type="evidence" value="ECO:0007669"/>
    <property type="project" value="InterPro"/>
</dbReference>
<dbReference type="GO" id="GO:0005524">
    <property type="term" value="F:ATP binding"/>
    <property type="evidence" value="ECO:0007669"/>
    <property type="project" value="UniProtKB-KW"/>
</dbReference>
<keyword evidence="3" id="KW-0418">Kinase</keyword>